<dbReference type="InterPro" id="IPR011333">
    <property type="entry name" value="SKP1/BTB/POZ_sf"/>
</dbReference>
<evidence type="ECO:0008006" key="3">
    <source>
        <dbReference type="Google" id="ProtNLM"/>
    </source>
</evidence>
<sequence length="301" mass="34391">MATPFQHILQSERLTFYIGQERKSVSAHAAAIASLSRPLYVLIYGSMSEAQTKCVDIPYIEFDDFARFCEFAYKGDYMSPSWSYDEESSQQHDSFSSPSSPFAEVRYYGPPIAVPDTNSLACLAANRTLGDHSREANMRPSLLEQVYDHNLRTSNPDRTLQFVTKMASVTPFSATAINLHAYQDFTEVFLSHSRLYAFARLYLIESLKAKTLLKLHQTLIRFRLYSRRLKDVLQLVRYIYSNDYIPDRTAEGTIDDMRGLVVEYICCDIGVFSESSLFMELLEEGGEFVGDLWTVARQLMA</sequence>
<organism evidence="1 2">
    <name type="scientific">Polyplosphaeria fusca</name>
    <dbReference type="NCBI Taxonomy" id="682080"/>
    <lineage>
        <taxon>Eukaryota</taxon>
        <taxon>Fungi</taxon>
        <taxon>Dikarya</taxon>
        <taxon>Ascomycota</taxon>
        <taxon>Pezizomycotina</taxon>
        <taxon>Dothideomycetes</taxon>
        <taxon>Pleosporomycetidae</taxon>
        <taxon>Pleosporales</taxon>
        <taxon>Tetraplosphaeriaceae</taxon>
        <taxon>Polyplosphaeria</taxon>
    </lineage>
</organism>
<dbReference type="EMBL" id="ML996097">
    <property type="protein sequence ID" value="KAF2741392.1"/>
    <property type="molecule type" value="Genomic_DNA"/>
</dbReference>
<dbReference type="OrthoDB" id="9997739at2759"/>
<protein>
    <recommendedName>
        <fullName evidence="3">BTB domain-containing protein</fullName>
    </recommendedName>
</protein>
<dbReference type="AlphaFoldDB" id="A0A9P4R9B6"/>
<evidence type="ECO:0000313" key="2">
    <source>
        <dbReference type="Proteomes" id="UP000799444"/>
    </source>
</evidence>
<reference evidence="1" key="1">
    <citation type="journal article" date="2020" name="Stud. Mycol.">
        <title>101 Dothideomycetes genomes: a test case for predicting lifestyles and emergence of pathogens.</title>
        <authorList>
            <person name="Haridas S."/>
            <person name="Albert R."/>
            <person name="Binder M."/>
            <person name="Bloem J."/>
            <person name="Labutti K."/>
            <person name="Salamov A."/>
            <person name="Andreopoulos B."/>
            <person name="Baker S."/>
            <person name="Barry K."/>
            <person name="Bills G."/>
            <person name="Bluhm B."/>
            <person name="Cannon C."/>
            <person name="Castanera R."/>
            <person name="Culley D."/>
            <person name="Daum C."/>
            <person name="Ezra D."/>
            <person name="Gonzalez J."/>
            <person name="Henrissat B."/>
            <person name="Kuo A."/>
            <person name="Liang C."/>
            <person name="Lipzen A."/>
            <person name="Lutzoni F."/>
            <person name="Magnuson J."/>
            <person name="Mondo S."/>
            <person name="Nolan M."/>
            <person name="Ohm R."/>
            <person name="Pangilinan J."/>
            <person name="Park H.-J."/>
            <person name="Ramirez L."/>
            <person name="Alfaro M."/>
            <person name="Sun H."/>
            <person name="Tritt A."/>
            <person name="Yoshinaga Y."/>
            <person name="Zwiers L.-H."/>
            <person name="Turgeon B."/>
            <person name="Goodwin S."/>
            <person name="Spatafora J."/>
            <person name="Crous P."/>
            <person name="Grigoriev I."/>
        </authorList>
    </citation>
    <scope>NUCLEOTIDE SEQUENCE</scope>
    <source>
        <strain evidence="1">CBS 125425</strain>
    </source>
</reference>
<comment type="caution">
    <text evidence="1">The sequence shown here is derived from an EMBL/GenBank/DDBJ whole genome shotgun (WGS) entry which is preliminary data.</text>
</comment>
<dbReference type="Proteomes" id="UP000799444">
    <property type="component" value="Unassembled WGS sequence"/>
</dbReference>
<dbReference type="Gene3D" id="3.30.710.10">
    <property type="entry name" value="Potassium Channel Kv1.1, Chain A"/>
    <property type="match status" value="1"/>
</dbReference>
<accession>A0A9P4R9B6</accession>
<gene>
    <name evidence="1" type="ORF">EJ04DRAFT_3131</name>
</gene>
<proteinExistence type="predicted"/>
<name>A0A9P4R9B6_9PLEO</name>
<dbReference type="SUPFAM" id="SSF54695">
    <property type="entry name" value="POZ domain"/>
    <property type="match status" value="1"/>
</dbReference>
<evidence type="ECO:0000313" key="1">
    <source>
        <dbReference type="EMBL" id="KAF2741392.1"/>
    </source>
</evidence>
<keyword evidence="2" id="KW-1185">Reference proteome</keyword>